<dbReference type="EMBL" id="PUIB01000018">
    <property type="protein sequence ID" value="PQO33105.1"/>
    <property type="molecule type" value="Genomic_DNA"/>
</dbReference>
<gene>
    <name evidence="3" type="ORF">C5Y98_18405</name>
</gene>
<evidence type="ECO:0000313" key="3">
    <source>
        <dbReference type="EMBL" id="PQO33105.1"/>
    </source>
</evidence>
<dbReference type="AlphaFoldDB" id="A0A2S8FLP7"/>
<feature type="compositionally biased region" description="Low complexity" evidence="1">
    <location>
        <begin position="297"/>
        <end position="307"/>
    </location>
</feature>
<sequence>MLSRFPAIRLAAICLSLLALVGGCRTTDPSIQLLEHEARGLEDKVYHLHDIVQRKEAEIASLRRENETLRKQLGLPQGKTAASIEEEIIPAPASRSMEVNLEELENSMSPVIEMGASSSLPDLESVAPGPELMEGPLLEEFQPIQEVVTDRVVTKIVLNPKLTGGYNVDNTPGDDGLMVVIEPQNAEGQYVDAAGPVSVVLLDPAFADKEAFVDRWDFDAAYAAEHLQCTLLGKGVHLKIPWTEGPPEHESLQLHVRYTTEDGEVLQEKKEIKIDLRGGTSQSWTPATVPLPGPRTAAKPSEPSSEASPERPGLLKKPLWKPFR</sequence>
<dbReference type="OrthoDB" id="282621at2"/>
<evidence type="ECO:0000256" key="1">
    <source>
        <dbReference type="SAM" id="MobiDB-lite"/>
    </source>
</evidence>
<evidence type="ECO:0000256" key="2">
    <source>
        <dbReference type="SAM" id="SignalP"/>
    </source>
</evidence>
<feature type="chain" id="PRO_5015739946" evidence="2">
    <location>
        <begin position="22"/>
        <end position="324"/>
    </location>
</feature>
<comment type="caution">
    <text evidence="3">The sequence shown here is derived from an EMBL/GenBank/DDBJ whole genome shotgun (WGS) entry which is preliminary data.</text>
</comment>
<feature type="signal peptide" evidence="2">
    <location>
        <begin position="1"/>
        <end position="21"/>
    </location>
</feature>
<reference evidence="3 4" key="1">
    <citation type="submission" date="2018-02" db="EMBL/GenBank/DDBJ databases">
        <title>Comparative genomes isolates from brazilian mangrove.</title>
        <authorList>
            <person name="Araujo J.E."/>
            <person name="Taketani R.G."/>
            <person name="Silva M.C.P."/>
            <person name="Loureco M.V."/>
            <person name="Andreote F.D."/>
        </authorList>
    </citation>
    <scope>NUCLEOTIDE SEQUENCE [LARGE SCALE GENOMIC DNA]</scope>
    <source>
        <strain evidence="3 4">NAP PRIS-MGV</strain>
    </source>
</reference>
<dbReference type="PROSITE" id="PS51257">
    <property type="entry name" value="PROKAR_LIPOPROTEIN"/>
    <property type="match status" value="1"/>
</dbReference>
<organism evidence="3 4">
    <name type="scientific">Blastopirellula marina</name>
    <dbReference type="NCBI Taxonomy" id="124"/>
    <lineage>
        <taxon>Bacteria</taxon>
        <taxon>Pseudomonadati</taxon>
        <taxon>Planctomycetota</taxon>
        <taxon>Planctomycetia</taxon>
        <taxon>Pirellulales</taxon>
        <taxon>Pirellulaceae</taxon>
        <taxon>Blastopirellula</taxon>
    </lineage>
</organism>
<name>A0A2S8FLP7_9BACT</name>
<dbReference type="RefSeq" id="WP_105356290.1">
    <property type="nucleotide sequence ID" value="NZ_PUIB01000018.1"/>
</dbReference>
<accession>A0A2S8FLP7</accession>
<protein>
    <submittedName>
        <fullName evidence="3">Uncharacterized protein</fullName>
    </submittedName>
</protein>
<feature type="region of interest" description="Disordered" evidence="1">
    <location>
        <begin position="277"/>
        <end position="324"/>
    </location>
</feature>
<dbReference type="Proteomes" id="UP000239388">
    <property type="component" value="Unassembled WGS sequence"/>
</dbReference>
<evidence type="ECO:0000313" key="4">
    <source>
        <dbReference type="Proteomes" id="UP000239388"/>
    </source>
</evidence>
<proteinExistence type="predicted"/>
<keyword evidence="2" id="KW-0732">Signal</keyword>